<comment type="caution">
    <text evidence="4">The sequence shown here is derived from an EMBL/GenBank/DDBJ whole genome shotgun (WGS) entry which is preliminary data.</text>
</comment>
<dbReference type="PANTHER" id="PTHR30231:SF41">
    <property type="entry name" value="DNA POLYMERASE III SUBUNIT EPSILON"/>
    <property type="match status" value="1"/>
</dbReference>
<dbReference type="GO" id="GO:0008408">
    <property type="term" value="F:3'-5' exonuclease activity"/>
    <property type="evidence" value="ECO:0007669"/>
    <property type="project" value="TreeGrafter"/>
</dbReference>
<dbReference type="PANTHER" id="PTHR30231">
    <property type="entry name" value="DNA POLYMERASE III SUBUNIT EPSILON"/>
    <property type="match status" value="1"/>
</dbReference>
<reference evidence="4 5" key="1">
    <citation type="submission" date="2018-06" db="EMBL/GenBank/DDBJ databases">
        <title>Genomic Encyclopedia of Type Strains, Phase III (KMG-III): the genomes of soil and plant-associated and newly described type strains.</title>
        <authorList>
            <person name="Whitman W."/>
        </authorList>
    </citation>
    <scope>NUCLEOTIDE SEQUENCE [LARGE SCALE GENOMIC DNA]</scope>
    <source>
        <strain evidence="4 5">CGMCC 1.12504</strain>
    </source>
</reference>
<evidence type="ECO:0000313" key="5">
    <source>
        <dbReference type="Proteomes" id="UP000249518"/>
    </source>
</evidence>
<comment type="subunit">
    <text evidence="2">DNA polymerase III contains a core (composed of alpha, epsilon and theta chains) that associates with a tau subunit. This core dimerizes to form the POLIII' complex. PolIII' associates with the gamma complex (composed of gamma, delta, delta', psi and chi chains) and with the beta chain to form the complete DNA polymerase III complex.</text>
</comment>
<comment type="function">
    <text evidence="1">DNA polymerase III is a complex, multichain enzyme responsible for most of the replicative synthesis in bacteria. The epsilon subunit contain the editing function and is a proofreading 3'-5' exonuclease.</text>
</comment>
<dbReference type="CDD" id="cd06127">
    <property type="entry name" value="DEDDh"/>
    <property type="match status" value="1"/>
</dbReference>
<sequence>MVFDWLKKVSKDYPKFWENYLETFENKPNVSDQKRYVVFDCETTGLDHRKDVILSIGAVAVIDSSVLVNDSLELFLKQELYKPEVAFIHGILKEGKEEKIVEAEAIIRFLEFIKNATLVGHNVNFDIEMINQALKRLNVGKLKNDSMDTDAMYQKFKGLQEDQHSSLDELCKILKVEKSDRHTASGDAFITALVFLKLKKRLAIK</sequence>
<evidence type="ECO:0000256" key="2">
    <source>
        <dbReference type="ARBA" id="ARBA00026073"/>
    </source>
</evidence>
<dbReference type="Pfam" id="PF00929">
    <property type="entry name" value="RNase_T"/>
    <property type="match status" value="1"/>
</dbReference>
<feature type="domain" description="Exonuclease" evidence="3">
    <location>
        <begin position="35"/>
        <end position="204"/>
    </location>
</feature>
<protein>
    <submittedName>
        <fullName evidence="4">DNA polymerase-3 subunit epsilon</fullName>
    </submittedName>
</protein>
<organism evidence="4 5">
    <name type="scientific">Flavobacterium lacus</name>
    <dbReference type="NCBI Taxonomy" id="1353778"/>
    <lineage>
        <taxon>Bacteria</taxon>
        <taxon>Pseudomonadati</taxon>
        <taxon>Bacteroidota</taxon>
        <taxon>Flavobacteriia</taxon>
        <taxon>Flavobacteriales</taxon>
        <taxon>Flavobacteriaceae</taxon>
        <taxon>Flavobacterium</taxon>
    </lineage>
</organism>
<proteinExistence type="predicted"/>
<evidence type="ECO:0000313" key="4">
    <source>
        <dbReference type="EMBL" id="RAR48462.1"/>
    </source>
</evidence>
<dbReference type="InterPro" id="IPR013520">
    <property type="entry name" value="Ribonucl_H"/>
</dbReference>
<name>A0A328WQ38_9FLAO</name>
<dbReference type="OrthoDB" id="9803913at2"/>
<dbReference type="Proteomes" id="UP000249518">
    <property type="component" value="Unassembled WGS sequence"/>
</dbReference>
<gene>
    <name evidence="4" type="ORF">B0I10_10570</name>
</gene>
<dbReference type="InterPro" id="IPR012337">
    <property type="entry name" value="RNaseH-like_sf"/>
</dbReference>
<keyword evidence="5" id="KW-1185">Reference proteome</keyword>
<evidence type="ECO:0000259" key="3">
    <source>
        <dbReference type="SMART" id="SM00479"/>
    </source>
</evidence>
<accession>A0A328WQ38</accession>
<dbReference type="NCBIfam" id="TIGR00573">
    <property type="entry name" value="dnaq"/>
    <property type="match status" value="1"/>
</dbReference>
<dbReference type="InterPro" id="IPR006054">
    <property type="entry name" value="DnaQ"/>
</dbReference>
<dbReference type="FunFam" id="3.30.420.10:FF:000045">
    <property type="entry name" value="3'-5' exonuclease DinG"/>
    <property type="match status" value="1"/>
</dbReference>
<dbReference type="GO" id="GO:0003887">
    <property type="term" value="F:DNA-directed DNA polymerase activity"/>
    <property type="evidence" value="ECO:0007669"/>
    <property type="project" value="InterPro"/>
</dbReference>
<dbReference type="SUPFAM" id="SSF53098">
    <property type="entry name" value="Ribonuclease H-like"/>
    <property type="match status" value="1"/>
</dbReference>
<dbReference type="GO" id="GO:0005829">
    <property type="term" value="C:cytosol"/>
    <property type="evidence" value="ECO:0007669"/>
    <property type="project" value="TreeGrafter"/>
</dbReference>
<dbReference type="Gene3D" id="3.30.420.10">
    <property type="entry name" value="Ribonuclease H-like superfamily/Ribonuclease H"/>
    <property type="match status" value="1"/>
</dbReference>
<dbReference type="GO" id="GO:0045004">
    <property type="term" value="P:DNA replication proofreading"/>
    <property type="evidence" value="ECO:0007669"/>
    <property type="project" value="TreeGrafter"/>
</dbReference>
<dbReference type="GO" id="GO:0003677">
    <property type="term" value="F:DNA binding"/>
    <property type="evidence" value="ECO:0007669"/>
    <property type="project" value="InterPro"/>
</dbReference>
<dbReference type="InterPro" id="IPR036397">
    <property type="entry name" value="RNaseH_sf"/>
</dbReference>
<dbReference type="AlphaFoldDB" id="A0A328WQ38"/>
<evidence type="ECO:0000256" key="1">
    <source>
        <dbReference type="ARBA" id="ARBA00025483"/>
    </source>
</evidence>
<dbReference type="SMART" id="SM00479">
    <property type="entry name" value="EXOIII"/>
    <property type="match status" value="1"/>
</dbReference>
<dbReference type="EMBL" id="QLSV01000005">
    <property type="protein sequence ID" value="RAR48462.1"/>
    <property type="molecule type" value="Genomic_DNA"/>
</dbReference>